<feature type="region of interest" description="Disordered" evidence="7">
    <location>
        <begin position="264"/>
        <end position="333"/>
    </location>
</feature>
<sequence>MRPGPGLVVMALAFISGARRASTSSSSSGSSSSSLLPTTATARATATGLTGIPTPTATTATATTIPPAITTTATLSARAATLPSTYDSTSGSESFNFNAGGGLTFLLPQFRDGSPGDGGRSHSSDTAGHSRHNSHSRSYAEDRAALNFDFYRRPTLHAPPGNDDEPPLASSTRRARSVDEATRQAGGHDDNSGLPVQYASSRAVDEDAETDAEADVVADEDIFALVAEDDLLSEESFDRLIKLSEDAETAAADEEDYSVALTQPLSKSPEQEQEPESEPEAESQQQDESRLVDESVLHAQHNERQQHEQDERSSSNNNNNNKRETGEERSSGNDAYASHLIAIGQRDGGGTAAAAVATPASPTTAATATAPVVDLKKSILGTATAITRLNPWISACDLAQPGTTGTDLQGQCSAGTLPMAWVDEGPGPPICPRSCAEQQPTDSSASHGDSSKLKYFRNANAMNYKTRFSSSNNNKAMSRVRRERDWQMEAATEMSSATTTEREQELELDLDELEASTLTTASGTSEADALDEQSMPTLLYSHLQTHEQHSANDDGYGEQGQGQGQEQEQEQQQQQQQCLDYLGDAAETSPQHLCGLRSPGQLLGRLRTLRLRHCCERSVFSALHTLALNATLTDRDECVRLLSDLLEVDALANRITCELSEILFRFDCRQVYSLINQCDDCKEAYRRWVCSTLVPYFAEPQDVAAAPPPTTKPPTPAQAQAQAQPTAATPADDLASRGPMAAGVKSKRAARSAGAAAAAATVVVVGSDGINGGKHKSQKLISNNNKSNNGNNMNERQINQQHDENKASTTATATAATTTAAANPPQSESERESESVAQVFYNVVGIGQHQSPAQAEAQSQDGQRKDKRERERERKREREREREQQFNNFISTANNADPSAADPVISKLQKRSTRKAEFRKRRRIRPCLSVCQTVEQKCPYLLPADRAPALPTQYAGEPTFVCLDQNIPETGEQLKKSSYGPNDCCYSYCNGPTAGICTICQDFAVPASNSNSHANGDVDAGEHRVHNITLTMSSPAGEHARAASIAVALRNVSQDEKSTGGGTLLDRLPYYARHDSVYYYDDGDDEGSLMPEMALSDGCAAVPSVSSRCEIPYYASGVAPTPPTQLLVWLSALLGLLSSCGAARQRCARSRTPGRVDCAASCHELLASSLSSTERERKREREREHGDSARRWVWVWVCVWMWMWPAHTYKVMCRKVRYFRGGSRSKLKRETRSRDSRIINYRDLQQLIRIKCSDRNRNARNYRYFYYYNYNINDWWRRWKWFVQGTIAIGAL</sequence>
<dbReference type="GO" id="GO:0005886">
    <property type="term" value="C:plasma membrane"/>
    <property type="evidence" value="ECO:0007669"/>
    <property type="project" value="TreeGrafter"/>
</dbReference>
<feature type="region of interest" description="Disordered" evidence="7">
    <location>
        <begin position="768"/>
        <end position="835"/>
    </location>
</feature>
<feature type="chain" id="PRO_5042227331" evidence="8">
    <location>
        <begin position="21"/>
        <end position="1292"/>
    </location>
</feature>
<comment type="similarity">
    <text evidence="6">Belongs to the NALF family.</text>
</comment>
<evidence type="ECO:0000256" key="2">
    <source>
        <dbReference type="ARBA" id="ARBA00022692"/>
    </source>
</evidence>
<keyword evidence="4" id="KW-0472">Membrane</keyword>
<feature type="compositionally biased region" description="Basic and acidic residues" evidence="7">
    <location>
        <begin position="287"/>
        <end position="313"/>
    </location>
</feature>
<feature type="compositionally biased region" description="Low complexity" evidence="7">
    <location>
        <begin position="488"/>
        <end position="499"/>
    </location>
</feature>
<evidence type="ECO:0000256" key="1">
    <source>
        <dbReference type="ARBA" id="ARBA00004141"/>
    </source>
</evidence>
<reference evidence="9" key="1">
    <citation type="journal article" date="2021" name="Mol. Ecol. Resour.">
        <title>Phylogenomic analyses of the genus Drosophila reveals genomic signals of climate adaptation.</title>
        <authorList>
            <person name="Li F."/>
            <person name="Rane R.V."/>
            <person name="Luria V."/>
            <person name="Xiong Z."/>
            <person name="Chen J."/>
            <person name="Li Z."/>
            <person name="Catullo R.A."/>
            <person name="Griffin P.C."/>
            <person name="Schiffer M."/>
            <person name="Pearce S."/>
            <person name="Lee S.F."/>
            <person name="McElroy K."/>
            <person name="Stocker A."/>
            <person name="Shirriffs J."/>
            <person name="Cockerell F."/>
            <person name="Coppin C."/>
            <person name="Sgro C.M."/>
            <person name="Karger A."/>
            <person name="Cain J.W."/>
            <person name="Weber J.A."/>
            <person name="Santpere G."/>
            <person name="Kirschner M.W."/>
            <person name="Hoffmann A.A."/>
            <person name="Oakeshott J.G."/>
            <person name="Zhang G."/>
        </authorList>
    </citation>
    <scope>NUCLEOTIDE SEQUENCE</scope>
    <source>
        <strain evidence="9">BGI-SZ-2011g</strain>
    </source>
</reference>
<feature type="compositionally biased region" description="Polar residues" evidence="7">
    <location>
        <begin position="466"/>
        <end position="476"/>
    </location>
</feature>
<feature type="compositionally biased region" description="Pro residues" evidence="7">
    <location>
        <begin position="706"/>
        <end position="716"/>
    </location>
</feature>
<feature type="region of interest" description="Disordered" evidence="7">
    <location>
        <begin position="46"/>
        <end position="65"/>
    </location>
</feature>
<feature type="compositionally biased region" description="Low complexity" evidence="7">
    <location>
        <begin position="717"/>
        <end position="731"/>
    </location>
</feature>
<feature type="region of interest" description="Disordered" evidence="7">
    <location>
        <begin position="547"/>
        <end position="577"/>
    </location>
</feature>
<organism evidence="9 10">
    <name type="scientific">Drosophila rubida</name>
    <dbReference type="NCBI Taxonomy" id="30044"/>
    <lineage>
        <taxon>Eukaryota</taxon>
        <taxon>Metazoa</taxon>
        <taxon>Ecdysozoa</taxon>
        <taxon>Arthropoda</taxon>
        <taxon>Hexapoda</taxon>
        <taxon>Insecta</taxon>
        <taxon>Pterygota</taxon>
        <taxon>Neoptera</taxon>
        <taxon>Endopterygota</taxon>
        <taxon>Diptera</taxon>
        <taxon>Brachycera</taxon>
        <taxon>Muscomorpha</taxon>
        <taxon>Ephydroidea</taxon>
        <taxon>Drosophilidae</taxon>
        <taxon>Drosophila</taxon>
    </lineage>
</organism>
<feature type="region of interest" description="Disordered" evidence="7">
    <location>
        <begin position="108"/>
        <end position="139"/>
    </location>
</feature>
<dbReference type="GO" id="GO:0015275">
    <property type="term" value="F:stretch-activated, monoatomic cation-selective, calcium channel activity"/>
    <property type="evidence" value="ECO:0007669"/>
    <property type="project" value="TreeGrafter"/>
</dbReference>
<feature type="region of interest" description="Disordered" evidence="7">
    <location>
        <begin position="466"/>
        <end position="506"/>
    </location>
</feature>
<keyword evidence="3" id="KW-1133">Transmembrane helix</keyword>
<feature type="compositionally biased region" description="Basic and acidic residues" evidence="7">
    <location>
        <begin position="862"/>
        <end position="883"/>
    </location>
</feature>
<feature type="signal peptide" evidence="8">
    <location>
        <begin position="1"/>
        <end position="20"/>
    </location>
</feature>
<feature type="compositionally biased region" description="Basic and acidic residues" evidence="7">
    <location>
        <begin position="321"/>
        <end position="331"/>
    </location>
</feature>
<keyword evidence="8" id="KW-0732">Signal</keyword>
<feature type="region of interest" description="Disordered" evidence="7">
    <location>
        <begin position="850"/>
        <end position="883"/>
    </location>
</feature>
<evidence type="ECO:0000256" key="6">
    <source>
        <dbReference type="ARBA" id="ARBA00029445"/>
    </source>
</evidence>
<feature type="region of interest" description="Disordered" evidence="7">
    <location>
        <begin position="704"/>
        <end position="745"/>
    </location>
</feature>
<feature type="compositionally biased region" description="Basic and acidic residues" evidence="7">
    <location>
        <begin position="176"/>
        <end position="191"/>
    </location>
</feature>
<keyword evidence="10" id="KW-1185">Reference proteome</keyword>
<comment type="caution">
    <text evidence="9">The sequence shown here is derived from an EMBL/GenBank/DDBJ whole genome shotgun (WGS) entry which is preliminary data.</text>
</comment>
<feature type="region of interest" description="Disordered" evidence="7">
    <location>
        <begin position="153"/>
        <end position="213"/>
    </location>
</feature>
<dbReference type="Proteomes" id="UP001200034">
    <property type="component" value="Unassembled WGS sequence"/>
</dbReference>
<accession>A0AAD4PKC7</accession>
<keyword evidence="2" id="KW-0812">Transmembrane</keyword>
<dbReference type="EMBL" id="JAJJHW010002585">
    <property type="protein sequence ID" value="KAH8371570.1"/>
    <property type="molecule type" value="Genomic_DNA"/>
</dbReference>
<dbReference type="GO" id="GO:0098703">
    <property type="term" value="P:calcium ion import across plasma membrane"/>
    <property type="evidence" value="ECO:0007669"/>
    <property type="project" value="InterPro"/>
</dbReference>
<dbReference type="PANTHER" id="PTHR15819:SF11">
    <property type="entry name" value="MID1, ISOFORM A"/>
    <property type="match status" value="1"/>
</dbReference>
<dbReference type="Pfam" id="PF12929">
    <property type="entry name" value="Mid1"/>
    <property type="match status" value="1"/>
</dbReference>
<dbReference type="InterPro" id="IPR055288">
    <property type="entry name" value="NALCN_aux_factor_1/2"/>
</dbReference>
<feature type="compositionally biased region" description="Low complexity" evidence="7">
    <location>
        <begin position="783"/>
        <end position="794"/>
    </location>
</feature>
<dbReference type="PANTHER" id="PTHR15819">
    <property type="entry name" value="TRANSMEMBRANE PROTEIN FAM155"/>
    <property type="match status" value="1"/>
</dbReference>
<keyword evidence="5" id="KW-0325">Glycoprotein</keyword>
<evidence type="ECO:0000256" key="8">
    <source>
        <dbReference type="SAM" id="SignalP"/>
    </source>
</evidence>
<feature type="compositionally biased region" description="Low complexity" evidence="7">
    <location>
        <begin position="564"/>
        <end position="577"/>
    </location>
</feature>
<feature type="compositionally biased region" description="Acidic residues" evidence="7">
    <location>
        <begin position="271"/>
        <end position="281"/>
    </location>
</feature>
<evidence type="ECO:0000313" key="9">
    <source>
        <dbReference type="EMBL" id="KAH8371570.1"/>
    </source>
</evidence>
<evidence type="ECO:0000256" key="7">
    <source>
        <dbReference type="SAM" id="MobiDB-lite"/>
    </source>
</evidence>
<gene>
    <name evidence="9" type="ORF">KR093_008076</name>
</gene>
<protein>
    <submittedName>
        <fullName evidence="9">Uncharacterized protein</fullName>
    </submittedName>
</protein>
<proteinExistence type="inferred from homology"/>
<feature type="compositionally biased region" description="Low complexity" evidence="7">
    <location>
        <begin position="809"/>
        <end position="822"/>
    </location>
</feature>
<dbReference type="InterPro" id="IPR024338">
    <property type="entry name" value="MID1/Yam8"/>
</dbReference>
<evidence type="ECO:0000256" key="3">
    <source>
        <dbReference type="ARBA" id="ARBA00022989"/>
    </source>
</evidence>
<evidence type="ECO:0000256" key="5">
    <source>
        <dbReference type="ARBA" id="ARBA00023180"/>
    </source>
</evidence>
<name>A0AAD4PKC7_9MUSC</name>
<evidence type="ECO:0000313" key="10">
    <source>
        <dbReference type="Proteomes" id="UP001200034"/>
    </source>
</evidence>
<evidence type="ECO:0000256" key="4">
    <source>
        <dbReference type="ARBA" id="ARBA00023136"/>
    </source>
</evidence>
<comment type="subcellular location">
    <subcellularLocation>
        <location evidence="1">Membrane</location>
        <topology evidence="1">Multi-pass membrane protein</topology>
    </subcellularLocation>
</comment>
<feature type="compositionally biased region" description="Polar residues" evidence="7">
    <location>
        <begin position="850"/>
        <end position="861"/>
    </location>
</feature>